<dbReference type="InterPro" id="IPR005064">
    <property type="entry name" value="BUG"/>
</dbReference>
<dbReference type="EMBL" id="SJKA01000006">
    <property type="protein sequence ID" value="TCC32209.1"/>
    <property type="molecule type" value="Genomic_DNA"/>
</dbReference>
<accession>A0A4R0IHV2</accession>
<dbReference type="OrthoDB" id="8627412at2"/>
<sequence length="330" mass="34225">MRLTRTLIAVIISTGLAVSACAPEQATKGSANSFPDKPIELVVPFSPGGATDLTARVMADALSKELGVPVNVVNKPGAEQITGVDYVRKARPDGTTLLADGAASSSIQSLSANLPFAWDDRTFIGRLTSGPHVYTVAAKSPYKSLDELIAGLKQGSKKFRTSWSGGATTTDLAMLGLLKEAGVKLSDLSGVPFKSSGDIMQAVAAGNLDFGVGGASSAFAFASSGDVRVLAQTGTEPITQLPDVPTTKELGHADLDLTYWVGLSGPPGLPDATRQRLQDALTKCAQDPGVVKKLENAGVSVSPLMGDEFKKYVTSEVGSFTELRKLGAGQ</sequence>
<dbReference type="PANTHER" id="PTHR42928:SF5">
    <property type="entry name" value="BLR1237 PROTEIN"/>
    <property type="match status" value="1"/>
</dbReference>
<gene>
    <name evidence="3" type="ORF">E0H50_18510</name>
</gene>
<dbReference type="CDD" id="cd07012">
    <property type="entry name" value="PBP2_Bug_TTT"/>
    <property type="match status" value="1"/>
</dbReference>
<proteinExistence type="inferred from homology"/>
<dbReference type="AlphaFoldDB" id="A0A4R0IHV2"/>
<feature type="chain" id="PRO_5020840315" evidence="2">
    <location>
        <begin position="23"/>
        <end position="330"/>
    </location>
</feature>
<comment type="caution">
    <text evidence="3">The sequence shown here is derived from an EMBL/GenBank/DDBJ whole genome shotgun (WGS) entry which is preliminary data.</text>
</comment>
<dbReference type="SUPFAM" id="SSF53850">
    <property type="entry name" value="Periplasmic binding protein-like II"/>
    <property type="match status" value="1"/>
</dbReference>
<evidence type="ECO:0000256" key="1">
    <source>
        <dbReference type="ARBA" id="ARBA00006987"/>
    </source>
</evidence>
<dbReference type="PANTHER" id="PTHR42928">
    <property type="entry name" value="TRICARBOXYLATE-BINDING PROTEIN"/>
    <property type="match status" value="1"/>
</dbReference>
<dbReference type="PROSITE" id="PS51257">
    <property type="entry name" value="PROKAR_LIPOPROTEIN"/>
    <property type="match status" value="1"/>
</dbReference>
<keyword evidence="4" id="KW-1185">Reference proteome</keyword>
<organism evidence="3 4">
    <name type="scientific">Kribbella sindirgiensis</name>
    <dbReference type="NCBI Taxonomy" id="1124744"/>
    <lineage>
        <taxon>Bacteria</taxon>
        <taxon>Bacillati</taxon>
        <taxon>Actinomycetota</taxon>
        <taxon>Actinomycetes</taxon>
        <taxon>Propionibacteriales</taxon>
        <taxon>Kribbellaceae</taxon>
        <taxon>Kribbella</taxon>
    </lineage>
</organism>
<name>A0A4R0IHV2_9ACTN</name>
<dbReference type="Pfam" id="PF03401">
    <property type="entry name" value="TctC"/>
    <property type="match status" value="1"/>
</dbReference>
<dbReference type="InterPro" id="IPR042100">
    <property type="entry name" value="Bug_dom1"/>
</dbReference>
<evidence type="ECO:0000256" key="2">
    <source>
        <dbReference type="SAM" id="SignalP"/>
    </source>
</evidence>
<comment type="similarity">
    <text evidence="1">Belongs to the UPF0065 (bug) family.</text>
</comment>
<evidence type="ECO:0000313" key="3">
    <source>
        <dbReference type="EMBL" id="TCC32209.1"/>
    </source>
</evidence>
<evidence type="ECO:0000313" key="4">
    <source>
        <dbReference type="Proteomes" id="UP000292695"/>
    </source>
</evidence>
<dbReference type="Gene3D" id="3.40.190.10">
    <property type="entry name" value="Periplasmic binding protein-like II"/>
    <property type="match status" value="1"/>
</dbReference>
<dbReference type="Gene3D" id="3.40.190.150">
    <property type="entry name" value="Bordetella uptake gene, domain 1"/>
    <property type="match status" value="1"/>
</dbReference>
<keyword evidence="2" id="KW-0732">Signal</keyword>
<protein>
    <submittedName>
        <fullName evidence="3">Tripartite tricarboxylate transporter substrate binding protein</fullName>
    </submittedName>
</protein>
<dbReference type="PIRSF" id="PIRSF017082">
    <property type="entry name" value="YflP"/>
    <property type="match status" value="1"/>
</dbReference>
<reference evidence="3 4" key="1">
    <citation type="submission" date="2019-02" db="EMBL/GenBank/DDBJ databases">
        <title>Kribbella capetownensis sp. nov. and Kribbella speibonae sp. nov., isolated from soil.</title>
        <authorList>
            <person name="Curtis S.M."/>
            <person name="Norton I."/>
            <person name="Everest G.J."/>
            <person name="Meyers P.R."/>
        </authorList>
    </citation>
    <scope>NUCLEOTIDE SEQUENCE [LARGE SCALE GENOMIC DNA]</scope>
    <source>
        <strain evidence="3 4">DSM 27082</strain>
    </source>
</reference>
<feature type="signal peptide" evidence="2">
    <location>
        <begin position="1"/>
        <end position="22"/>
    </location>
</feature>
<dbReference type="Proteomes" id="UP000292695">
    <property type="component" value="Unassembled WGS sequence"/>
</dbReference>